<reference evidence="1 2" key="1">
    <citation type="submission" date="2013-09" db="EMBL/GenBank/DDBJ databases">
        <title>Corchorus capsularis genome sequencing.</title>
        <authorList>
            <person name="Alam M."/>
            <person name="Haque M.S."/>
            <person name="Islam M.S."/>
            <person name="Emdad E.M."/>
            <person name="Islam M.M."/>
            <person name="Ahmed B."/>
            <person name="Halim A."/>
            <person name="Hossen Q.M.M."/>
            <person name="Hossain M.Z."/>
            <person name="Ahmed R."/>
            <person name="Khan M.M."/>
            <person name="Islam R."/>
            <person name="Rashid M.M."/>
            <person name="Khan S.A."/>
            <person name="Rahman M.S."/>
            <person name="Alam M."/>
        </authorList>
    </citation>
    <scope>NUCLEOTIDE SEQUENCE [LARGE SCALE GENOMIC DNA]</scope>
    <source>
        <strain evidence="2">cv. CVL-1</strain>
        <tissue evidence="1">Whole seedling</tissue>
    </source>
</reference>
<accession>A0A1R3GN48</accession>
<organism evidence="1 2">
    <name type="scientific">Corchorus capsularis</name>
    <name type="common">Jute</name>
    <dbReference type="NCBI Taxonomy" id="210143"/>
    <lineage>
        <taxon>Eukaryota</taxon>
        <taxon>Viridiplantae</taxon>
        <taxon>Streptophyta</taxon>
        <taxon>Embryophyta</taxon>
        <taxon>Tracheophyta</taxon>
        <taxon>Spermatophyta</taxon>
        <taxon>Magnoliopsida</taxon>
        <taxon>eudicotyledons</taxon>
        <taxon>Gunneridae</taxon>
        <taxon>Pentapetalae</taxon>
        <taxon>rosids</taxon>
        <taxon>malvids</taxon>
        <taxon>Malvales</taxon>
        <taxon>Malvaceae</taxon>
        <taxon>Grewioideae</taxon>
        <taxon>Apeibeae</taxon>
        <taxon>Corchorus</taxon>
    </lineage>
</organism>
<gene>
    <name evidence="1" type="ORF">CCACVL1_24775</name>
</gene>
<dbReference type="Gramene" id="OMO59513">
    <property type="protein sequence ID" value="OMO59513"/>
    <property type="gene ID" value="CCACVL1_24775"/>
</dbReference>
<dbReference type="Proteomes" id="UP000188268">
    <property type="component" value="Unassembled WGS sequence"/>
</dbReference>
<dbReference type="EMBL" id="AWWV01013910">
    <property type="protein sequence ID" value="OMO59513.1"/>
    <property type="molecule type" value="Genomic_DNA"/>
</dbReference>
<proteinExistence type="predicted"/>
<sequence>MDFKRVQDAVKKKTVTIPSKQFKAIYRGQFSKAKGACDSRRA</sequence>
<name>A0A1R3GN48_COCAP</name>
<dbReference type="AlphaFoldDB" id="A0A1R3GN48"/>
<comment type="caution">
    <text evidence="1">The sequence shown here is derived from an EMBL/GenBank/DDBJ whole genome shotgun (WGS) entry which is preliminary data.</text>
</comment>
<evidence type="ECO:0000313" key="2">
    <source>
        <dbReference type="Proteomes" id="UP000188268"/>
    </source>
</evidence>
<keyword evidence="2" id="KW-1185">Reference proteome</keyword>
<protein>
    <submittedName>
        <fullName evidence="1">Uncharacterized protein</fullName>
    </submittedName>
</protein>
<evidence type="ECO:0000313" key="1">
    <source>
        <dbReference type="EMBL" id="OMO59513.1"/>
    </source>
</evidence>